<evidence type="ECO:0000313" key="3">
    <source>
        <dbReference type="RefSeq" id="XP_013864880.1"/>
    </source>
</evidence>
<dbReference type="AlphaFoldDB" id="A0A2I4BAW8"/>
<dbReference type="GeneID" id="106518236"/>
<feature type="region of interest" description="Disordered" evidence="1">
    <location>
        <begin position="1"/>
        <end position="107"/>
    </location>
</feature>
<organism evidence="2 3">
    <name type="scientific">Austrofundulus limnaeus</name>
    <name type="common">Annual killifish</name>
    <dbReference type="NCBI Taxonomy" id="52670"/>
    <lineage>
        <taxon>Eukaryota</taxon>
        <taxon>Metazoa</taxon>
        <taxon>Chordata</taxon>
        <taxon>Craniata</taxon>
        <taxon>Vertebrata</taxon>
        <taxon>Euteleostomi</taxon>
        <taxon>Actinopterygii</taxon>
        <taxon>Neopterygii</taxon>
        <taxon>Teleostei</taxon>
        <taxon>Neoteleostei</taxon>
        <taxon>Acanthomorphata</taxon>
        <taxon>Ovalentaria</taxon>
        <taxon>Atherinomorphae</taxon>
        <taxon>Cyprinodontiformes</taxon>
        <taxon>Rivulidae</taxon>
        <taxon>Austrofundulus</taxon>
    </lineage>
</organism>
<evidence type="ECO:0000256" key="1">
    <source>
        <dbReference type="SAM" id="MobiDB-lite"/>
    </source>
</evidence>
<keyword evidence="2" id="KW-1185">Reference proteome</keyword>
<dbReference type="Proteomes" id="UP000192220">
    <property type="component" value="Unplaced"/>
</dbReference>
<feature type="compositionally biased region" description="Pro residues" evidence="1">
    <location>
        <begin position="168"/>
        <end position="177"/>
    </location>
</feature>
<accession>A0A2I4BAW8</accession>
<dbReference type="InParanoid" id="A0A2I4BAW8"/>
<evidence type="ECO:0000313" key="2">
    <source>
        <dbReference type="Proteomes" id="UP000192220"/>
    </source>
</evidence>
<protein>
    <submittedName>
        <fullName evidence="3">Proline-rich protein 2-like</fullName>
    </submittedName>
</protein>
<feature type="compositionally biased region" description="Low complexity" evidence="1">
    <location>
        <begin position="140"/>
        <end position="167"/>
    </location>
</feature>
<feature type="compositionally biased region" description="Low complexity" evidence="1">
    <location>
        <begin position="178"/>
        <end position="191"/>
    </location>
</feature>
<dbReference type="KEGG" id="alim:106518236"/>
<sequence>MPGPGSPRSRTKTEPRGPPENRINNPSIPEPSRPPRPDPQSHSQPATKRGHRTPTRKVRPRQRKEGPRVSPAKTKGPTTCPSTAPGHHQRPSTHPPPPKKYYTHPKIKTTFRRYSILDTQAGLTYPQLATSPVPSHHYPRPTSAPRAPSPGPGTRAKSGPEPGNCTPGPKPPGPPGPQLRGGMIPEPQAPHAHPEPTPAQLDHRIGNP</sequence>
<name>A0A2I4BAW8_AUSLI</name>
<feature type="compositionally biased region" description="Pro residues" evidence="1">
    <location>
        <begin position="28"/>
        <end position="38"/>
    </location>
</feature>
<feature type="region of interest" description="Disordered" evidence="1">
    <location>
        <begin position="125"/>
        <end position="208"/>
    </location>
</feature>
<dbReference type="RefSeq" id="XP_013864880.1">
    <property type="nucleotide sequence ID" value="XM_014009426.1"/>
</dbReference>
<gene>
    <name evidence="3" type="primary">LOC106518236</name>
</gene>
<proteinExistence type="predicted"/>
<reference evidence="3" key="1">
    <citation type="submission" date="2025-08" db="UniProtKB">
        <authorList>
            <consortium name="RefSeq"/>
        </authorList>
    </citation>
    <scope>IDENTIFICATION</scope>
    <source>
        <strain evidence="3">Quisiro</strain>
        <tissue evidence="3">Liver</tissue>
    </source>
</reference>
<feature type="compositionally biased region" description="Basic residues" evidence="1">
    <location>
        <begin position="48"/>
        <end position="62"/>
    </location>
</feature>